<dbReference type="Proteomes" id="UP001432322">
    <property type="component" value="Unassembled WGS sequence"/>
</dbReference>
<gene>
    <name evidence="1" type="ORF">PFISCL1PPCAC_26460</name>
</gene>
<dbReference type="EMBL" id="BTSY01000007">
    <property type="protein sequence ID" value="GMT35163.1"/>
    <property type="molecule type" value="Genomic_DNA"/>
</dbReference>
<evidence type="ECO:0000313" key="2">
    <source>
        <dbReference type="Proteomes" id="UP001432322"/>
    </source>
</evidence>
<proteinExistence type="predicted"/>
<comment type="caution">
    <text evidence="1">The sequence shown here is derived from an EMBL/GenBank/DDBJ whole genome shotgun (WGS) entry which is preliminary data.</text>
</comment>
<sequence>ANGQRPNSVSTFNPTPREATYVGQHLKMKKIEQSDDQVEGSRVGDIVTVRMDFCDSSEARTDMPPEMKSAIARLLEFYQPQHFAHCGVHIDNEYLSLLACRATTQAFSTVSLDEHLADSNNRTIQRWLLKMQTRYVIVFGNSMIEKIDLRLMRAMGSRKHGFYMGVQGRPRPGEEQIIRLRPTGDLAFIASFRSIKLPSLMLNGDELAPLIVRRLLTWKGCDSWIFMSSDPIDENIVGNALGAEIKYELVDGTMHTFSHKTNGRTAVLHYTTNNSPCKITIDFSQ</sequence>
<name>A0AAV5WV25_9BILA</name>
<keyword evidence="2" id="KW-1185">Reference proteome</keyword>
<feature type="non-terminal residue" evidence="1">
    <location>
        <position position="1"/>
    </location>
</feature>
<feature type="non-terminal residue" evidence="1">
    <location>
        <position position="285"/>
    </location>
</feature>
<protein>
    <submittedName>
        <fullName evidence="1">Uncharacterized protein</fullName>
    </submittedName>
</protein>
<dbReference type="AlphaFoldDB" id="A0AAV5WV25"/>
<accession>A0AAV5WV25</accession>
<evidence type="ECO:0000313" key="1">
    <source>
        <dbReference type="EMBL" id="GMT35163.1"/>
    </source>
</evidence>
<reference evidence="1" key="1">
    <citation type="submission" date="2023-10" db="EMBL/GenBank/DDBJ databases">
        <title>Genome assembly of Pristionchus species.</title>
        <authorList>
            <person name="Yoshida K."/>
            <person name="Sommer R.J."/>
        </authorList>
    </citation>
    <scope>NUCLEOTIDE SEQUENCE</scope>
    <source>
        <strain evidence="1">RS5133</strain>
    </source>
</reference>
<organism evidence="1 2">
    <name type="scientific">Pristionchus fissidentatus</name>
    <dbReference type="NCBI Taxonomy" id="1538716"/>
    <lineage>
        <taxon>Eukaryota</taxon>
        <taxon>Metazoa</taxon>
        <taxon>Ecdysozoa</taxon>
        <taxon>Nematoda</taxon>
        <taxon>Chromadorea</taxon>
        <taxon>Rhabditida</taxon>
        <taxon>Rhabditina</taxon>
        <taxon>Diplogasteromorpha</taxon>
        <taxon>Diplogasteroidea</taxon>
        <taxon>Neodiplogasteridae</taxon>
        <taxon>Pristionchus</taxon>
    </lineage>
</organism>